<keyword evidence="4" id="KW-1185">Reference proteome</keyword>
<feature type="site" description="Transition state stabilizer" evidence="2">
    <location>
        <position position="151"/>
    </location>
</feature>
<dbReference type="Proteomes" id="UP000636888">
    <property type="component" value="Unassembled WGS sequence"/>
</dbReference>
<gene>
    <name evidence="3" type="ORF">JFN93_08660</name>
</gene>
<dbReference type="SMART" id="SM00855">
    <property type="entry name" value="PGAM"/>
    <property type="match status" value="1"/>
</dbReference>
<dbReference type="InterPro" id="IPR013078">
    <property type="entry name" value="His_Pase_superF_clade-1"/>
</dbReference>
<dbReference type="InterPro" id="IPR050275">
    <property type="entry name" value="PGM_Phosphatase"/>
</dbReference>
<feature type="binding site" evidence="1">
    <location>
        <position position="59"/>
    </location>
    <ligand>
        <name>substrate</name>
    </ligand>
</feature>
<dbReference type="PANTHER" id="PTHR48100">
    <property type="entry name" value="BROAD-SPECIFICITY PHOSPHATASE YOR283W-RELATED"/>
    <property type="match status" value="1"/>
</dbReference>
<dbReference type="RefSeq" id="WP_199383663.1">
    <property type="nucleotide sequence ID" value="NZ_JAEMHM010000006.1"/>
</dbReference>
<dbReference type="Gene3D" id="3.40.50.1240">
    <property type="entry name" value="Phosphoglycerate mutase-like"/>
    <property type="match status" value="1"/>
</dbReference>
<dbReference type="GO" id="GO:0016791">
    <property type="term" value="F:phosphatase activity"/>
    <property type="evidence" value="ECO:0007669"/>
    <property type="project" value="TreeGrafter"/>
</dbReference>
<comment type="caution">
    <text evidence="3">The sequence shown here is derived from an EMBL/GenBank/DDBJ whole genome shotgun (WGS) entry which is preliminary data.</text>
</comment>
<reference evidence="3" key="1">
    <citation type="submission" date="2020-12" db="EMBL/GenBank/DDBJ databases">
        <title>Geomonas sp. Red875, isolated from river sediment.</title>
        <authorList>
            <person name="Xu Z."/>
            <person name="Zhang Z."/>
            <person name="Masuda Y."/>
            <person name="Itoh H."/>
            <person name="Senoo K."/>
        </authorList>
    </citation>
    <scope>NUCLEOTIDE SEQUENCE</scope>
    <source>
        <strain evidence="3">Red875</strain>
    </source>
</reference>
<dbReference type="InterPro" id="IPR029033">
    <property type="entry name" value="His_PPase_superfam"/>
</dbReference>
<sequence length="198" mass="21758">MTSKTRIHLIRHGEVEGSNRYNGHRDVNLTEKGVEQYHLLKHKLDPDCITACYTSDLIRTVRGGKILGPYLGVEPVPLKALRELNIGAWEGMSAAEIQASRPEEWQARCADPVGFRVPGGESVGDLAARVLPAFREIVERHRGEEVLVVAHGGVNRVILSDALGAPLAKLFNIEQNYCCLNVVDCYADGNHVVKLVNG</sequence>
<dbReference type="PIRSF" id="PIRSF000709">
    <property type="entry name" value="6PFK_2-Ptase"/>
    <property type="match status" value="1"/>
</dbReference>
<name>A0A8J7JLD8_9BACT</name>
<protein>
    <submittedName>
        <fullName evidence="3">Histidine phosphatase family protein</fullName>
    </submittedName>
</protein>
<evidence type="ECO:0000256" key="2">
    <source>
        <dbReference type="PIRSR" id="PIRSR613078-3"/>
    </source>
</evidence>
<dbReference type="PANTHER" id="PTHR48100:SF10">
    <property type="entry name" value="2-CARBOXY-D-ARABINITOL-1-PHOSPHATASE-RELATED"/>
    <property type="match status" value="1"/>
</dbReference>
<evidence type="ECO:0000313" key="4">
    <source>
        <dbReference type="Proteomes" id="UP000636888"/>
    </source>
</evidence>
<proteinExistence type="predicted"/>
<dbReference type="CDD" id="cd07067">
    <property type="entry name" value="HP_PGM_like"/>
    <property type="match status" value="1"/>
</dbReference>
<dbReference type="SUPFAM" id="SSF53254">
    <property type="entry name" value="Phosphoglycerate mutase-like"/>
    <property type="match status" value="1"/>
</dbReference>
<accession>A0A8J7JLD8</accession>
<dbReference type="Pfam" id="PF00300">
    <property type="entry name" value="His_Phos_1"/>
    <property type="match status" value="1"/>
</dbReference>
<organism evidence="3 4">
    <name type="scientific">Geomesophilobacter sediminis</name>
    <dbReference type="NCBI Taxonomy" id="2798584"/>
    <lineage>
        <taxon>Bacteria</taxon>
        <taxon>Pseudomonadati</taxon>
        <taxon>Thermodesulfobacteriota</taxon>
        <taxon>Desulfuromonadia</taxon>
        <taxon>Geobacterales</taxon>
        <taxon>Geobacteraceae</taxon>
        <taxon>Geomesophilobacter</taxon>
    </lineage>
</organism>
<dbReference type="EMBL" id="JAEMHM010000006">
    <property type="protein sequence ID" value="MBJ6724775.1"/>
    <property type="molecule type" value="Genomic_DNA"/>
</dbReference>
<dbReference type="AlphaFoldDB" id="A0A8J7JLD8"/>
<evidence type="ECO:0000313" key="3">
    <source>
        <dbReference type="EMBL" id="MBJ6724775.1"/>
    </source>
</evidence>
<evidence type="ECO:0000256" key="1">
    <source>
        <dbReference type="PIRSR" id="PIRSR613078-2"/>
    </source>
</evidence>